<proteinExistence type="predicted"/>
<evidence type="ECO:0000313" key="4">
    <source>
        <dbReference type="Proteomes" id="UP000515237"/>
    </source>
</evidence>
<dbReference type="Proteomes" id="UP000515237">
    <property type="component" value="Chromosome"/>
</dbReference>
<dbReference type="InterPro" id="IPR051781">
    <property type="entry name" value="Metallo-dep_Hydrolase"/>
</dbReference>
<dbReference type="Pfam" id="PF01979">
    <property type="entry name" value="Amidohydro_1"/>
    <property type="match status" value="1"/>
</dbReference>
<dbReference type="EMBL" id="CP055156">
    <property type="protein sequence ID" value="QNF35406.1"/>
    <property type="molecule type" value="Genomic_DNA"/>
</dbReference>
<feature type="domain" description="Amidohydrolase-related" evidence="2">
    <location>
        <begin position="313"/>
        <end position="406"/>
    </location>
</feature>
<name>A0A7G7GE22_9BACT</name>
<evidence type="ECO:0000256" key="1">
    <source>
        <dbReference type="SAM" id="SignalP"/>
    </source>
</evidence>
<dbReference type="RefSeq" id="WP_185271897.1">
    <property type="nucleotide sequence ID" value="NZ_CP055156.1"/>
</dbReference>
<dbReference type="SUPFAM" id="SSF51556">
    <property type="entry name" value="Metallo-dependent hydrolases"/>
    <property type="match status" value="1"/>
</dbReference>
<dbReference type="InterPro" id="IPR011059">
    <property type="entry name" value="Metal-dep_hydrolase_composite"/>
</dbReference>
<dbReference type="GO" id="GO:0016810">
    <property type="term" value="F:hydrolase activity, acting on carbon-nitrogen (but not peptide) bonds"/>
    <property type="evidence" value="ECO:0007669"/>
    <property type="project" value="InterPro"/>
</dbReference>
<dbReference type="Gene3D" id="2.30.40.10">
    <property type="entry name" value="Urease, subunit C, domain 1"/>
    <property type="match status" value="1"/>
</dbReference>
<dbReference type="PANTHER" id="PTHR43135">
    <property type="entry name" value="ALPHA-D-RIBOSE 1-METHYLPHOSPHONATE 5-TRIPHOSPHATE DIPHOSPHATASE"/>
    <property type="match status" value="1"/>
</dbReference>
<evidence type="ECO:0000259" key="2">
    <source>
        <dbReference type="Pfam" id="PF01979"/>
    </source>
</evidence>
<keyword evidence="3" id="KW-0378">Hydrolase</keyword>
<gene>
    <name evidence="3" type="ORF">HUW51_22810</name>
</gene>
<feature type="signal peptide" evidence="1">
    <location>
        <begin position="1"/>
        <end position="18"/>
    </location>
</feature>
<evidence type="ECO:0000313" key="3">
    <source>
        <dbReference type="EMBL" id="QNF35406.1"/>
    </source>
</evidence>
<dbReference type="Gene3D" id="3.20.20.140">
    <property type="entry name" value="Metal-dependent hydrolases"/>
    <property type="match status" value="1"/>
</dbReference>
<dbReference type="PANTHER" id="PTHR43135:SF3">
    <property type="entry name" value="ALPHA-D-RIBOSE 1-METHYLPHOSPHONATE 5-TRIPHOSPHATE DIPHOSPHATASE"/>
    <property type="match status" value="1"/>
</dbReference>
<organism evidence="3 4">
    <name type="scientific">Adhaeribacter swui</name>
    <dbReference type="NCBI Taxonomy" id="2086471"/>
    <lineage>
        <taxon>Bacteria</taxon>
        <taxon>Pseudomonadati</taxon>
        <taxon>Bacteroidota</taxon>
        <taxon>Cytophagia</taxon>
        <taxon>Cytophagales</taxon>
        <taxon>Hymenobacteraceae</taxon>
        <taxon>Adhaeribacter</taxon>
    </lineage>
</organism>
<keyword evidence="4" id="KW-1185">Reference proteome</keyword>
<dbReference type="InterPro" id="IPR006680">
    <property type="entry name" value="Amidohydro-rel"/>
</dbReference>
<dbReference type="KEGG" id="aswu:HUW51_22810"/>
<dbReference type="AlphaFoldDB" id="A0A7G7GE22"/>
<sequence length="430" mass="46575">MKYTILTATLFLSLTTWAQVPAPAPKQTKPVLLTGATLHVGNGPVIEKAAVAFDKGKITYAGPASSAPAATGYEVVEVTGQHIYPGLIQPNTQLGLTDISSVRSTRDEQEVGVFNPNVRSLIAYNTDSDILPTIRGNGVLLVQATPVGGTISGSSSVMQLDAWNWEDAVIKADDGLHLNWPTIPRALQPESRPDLSETINNREKALQELQQLFTEAVAFSKEAAGKENLKLSALKGLFDGSKKLYIHADGAKEIIEGIRFAKKNNVKNIVLVGGYDSWKITDFLKEQNVPVIISGIHALPTRTVDDVDLPYKLPYLLQQAGILYCLQYDGALHGHRNLPFIAGTAVAYGLTQEQALAAVSANTAKILGVDQQTGTVEPGKDANLIISAGDLLDMRTNNITSAYIQGRKINLTDKQKALYQKFKEKYEAQK</sequence>
<dbReference type="SUPFAM" id="SSF51338">
    <property type="entry name" value="Composite domain of metallo-dependent hydrolases"/>
    <property type="match status" value="1"/>
</dbReference>
<protein>
    <submittedName>
        <fullName evidence="3">Amidohydrolase family protein</fullName>
    </submittedName>
</protein>
<reference evidence="3 4" key="1">
    <citation type="journal article" date="2018" name="Int. J. Syst. Evol. Microbiol.">
        <title>Adhaeribacter swui sp. nov., isolated from wet mud.</title>
        <authorList>
            <person name="Kim D.U."/>
            <person name="Kim K.W."/>
            <person name="Kang M.S."/>
            <person name="Kim J.Y."/>
            <person name="Jang J.H."/>
            <person name="Kim M.K."/>
        </authorList>
    </citation>
    <scope>NUCLEOTIDE SEQUENCE [LARGE SCALE GENOMIC DNA]</scope>
    <source>
        <strain evidence="3 4">KCTC 52873</strain>
    </source>
</reference>
<dbReference type="InterPro" id="IPR032466">
    <property type="entry name" value="Metal_Hydrolase"/>
</dbReference>
<accession>A0A7G7GE22</accession>
<keyword evidence="1" id="KW-0732">Signal</keyword>
<feature type="chain" id="PRO_5028821497" evidence="1">
    <location>
        <begin position="19"/>
        <end position="430"/>
    </location>
</feature>